<dbReference type="InterPro" id="IPR017907">
    <property type="entry name" value="Znf_RING_CS"/>
</dbReference>
<evidence type="ECO:0000259" key="6">
    <source>
        <dbReference type="PROSITE" id="PS50089"/>
    </source>
</evidence>
<dbReference type="RefSeq" id="XP_010920332.1">
    <property type="nucleotide sequence ID" value="XM_010922030.3"/>
</dbReference>
<evidence type="ECO:0000313" key="9">
    <source>
        <dbReference type="RefSeq" id="XP_010920332.1"/>
    </source>
</evidence>
<dbReference type="SMART" id="SM00184">
    <property type="entry name" value="RING"/>
    <property type="match status" value="2"/>
</dbReference>
<feature type="domain" description="RING-type" evidence="6">
    <location>
        <begin position="36"/>
        <end position="76"/>
    </location>
</feature>
<sequence>MAGDGAGEAMDTSSPTASSVGDGTLVDDFTDSSFQCCVCLDLLYKPIVLACGHISCFWCVYKAMHRLRASHCAICRQPYNHFPSICQLLHFLLLKLEPAAYKRREKEVLEQEKHLEIYSPQFVDHLFSERVRSAEADKNNDSLKARKSTASKGPTFPENGLENGICKRISVNDVLCALCKELLYRPVVLNCGHVFCESCLSGIVGHQVKCQVCQSLHPGEFPNICLDLDHFLEEQFPREYVMRRETIMFRKIQCTLGEPSSSVLQTEKQNTKSSCHVTDDRLWLTEDLSNLHIGVGCDSCGMYPIIGKRYKCKDCTETIGFDLCEACYNTSSKLPGRFNQQHTPDHKFELDDSKLLYKILMLRAMPEVRQQDVAEADFPHDDQQDIENHDSVPEGGRNEDEIL</sequence>
<dbReference type="Pfam" id="PF00569">
    <property type="entry name" value="ZZ"/>
    <property type="match status" value="1"/>
</dbReference>
<dbReference type="SMART" id="SM00291">
    <property type="entry name" value="ZnF_ZZ"/>
    <property type="match status" value="1"/>
</dbReference>
<keyword evidence="1" id="KW-0479">Metal-binding</keyword>
<evidence type="ECO:0000259" key="7">
    <source>
        <dbReference type="PROSITE" id="PS50135"/>
    </source>
</evidence>
<proteinExistence type="predicted"/>
<keyword evidence="3" id="KW-0862">Zinc</keyword>
<dbReference type="FunFam" id="3.30.40.10:FF:000489">
    <property type="entry name" value="E3 ubiquitin-protein ligase PRT1"/>
    <property type="match status" value="1"/>
</dbReference>
<evidence type="ECO:0000256" key="5">
    <source>
        <dbReference type="SAM" id="MobiDB-lite"/>
    </source>
</evidence>
<organism evidence="8 9">
    <name type="scientific">Elaeis guineensis var. tenera</name>
    <name type="common">Oil palm</name>
    <dbReference type="NCBI Taxonomy" id="51953"/>
    <lineage>
        <taxon>Eukaryota</taxon>
        <taxon>Viridiplantae</taxon>
        <taxon>Streptophyta</taxon>
        <taxon>Embryophyta</taxon>
        <taxon>Tracheophyta</taxon>
        <taxon>Spermatophyta</taxon>
        <taxon>Magnoliopsida</taxon>
        <taxon>Liliopsida</taxon>
        <taxon>Arecaceae</taxon>
        <taxon>Arecoideae</taxon>
        <taxon>Cocoseae</taxon>
        <taxon>Elaeidinae</taxon>
        <taxon>Elaeis</taxon>
    </lineage>
</organism>
<name>A0A6I9R4K2_ELAGV</name>
<evidence type="ECO:0000256" key="1">
    <source>
        <dbReference type="ARBA" id="ARBA00022723"/>
    </source>
</evidence>
<dbReference type="InterPro" id="IPR043145">
    <property type="entry name" value="Znf_ZZ_sf"/>
</dbReference>
<dbReference type="PANTHER" id="PTHR15898">
    <property type="entry name" value="BIFUNCTIONAL APOPTOSIS REGULATOR"/>
    <property type="match status" value="1"/>
</dbReference>
<dbReference type="PROSITE" id="PS00518">
    <property type="entry name" value="ZF_RING_1"/>
    <property type="match status" value="1"/>
</dbReference>
<dbReference type="Gene3D" id="3.30.40.10">
    <property type="entry name" value="Zinc/RING finger domain, C3HC4 (zinc finger)"/>
    <property type="match status" value="2"/>
</dbReference>
<protein>
    <submittedName>
        <fullName evidence="9">E3 ubiquitin-protein ligase PRT1 isoform X1</fullName>
    </submittedName>
</protein>
<dbReference type="KEGG" id="egu:105044210"/>
<dbReference type="FunCoup" id="A0A6I9R4K2">
    <property type="interactions" value="1840"/>
</dbReference>
<feature type="domain" description="ZZ-type" evidence="7">
    <location>
        <begin position="292"/>
        <end position="356"/>
    </location>
</feature>
<dbReference type="PANTHER" id="PTHR15898:SF13">
    <property type="entry name" value="BIFUNCTIONAL APOPTOSIS REGULATOR"/>
    <property type="match status" value="1"/>
</dbReference>
<dbReference type="InParanoid" id="A0A6I9R4K2"/>
<evidence type="ECO:0000256" key="4">
    <source>
        <dbReference type="PROSITE-ProRule" id="PRU00228"/>
    </source>
</evidence>
<dbReference type="InterPro" id="IPR000433">
    <property type="entry name" value="Znf_ZZ"/>
</dbReference>
<dbReference type="GO" id="GO:0061630">
    <property type="term" value="F:ubiquitin protein ligase activity"/>
    <property type="evidence" value="ECO:0007669"/>
    <property type="project" value="TreeGrafter"/>
</dbReference>
<keyword evidence="8" id="KW-1185">Reference proteome</keyword>
<feature type="domain" description="RING-type" evidence="6">
    <location>
        <begin position="176"/>
        <end position="214"/>
    </location>
</feature>
<dbReference type="Proteomes" id="UP000504607">
    <property type="component" value="Chromosome 4"/>
</dbReference>
<dbReference type="FunFam" id="3.30.60.90:FF:000014">
    <property type="entry name" value="E3 ubiquitin-protein ligase PRT1"/>
    <property type="match status" value="1"/>
</dbReference>
<feature type="region of interest" description="Disordered" evidence="5">
    <location>
        <begin position="376"/>
        <end position="403"/>
    </location>
</feature>
<dbReference type="GO" id="GO:0008270">
    <property type="term" value="F:zinc ion binding"/>
    <property type="evidence" value="ECO:0007669"/>
    <property type="project" value="UniProtKB-KW"/>
</dbReference>
<dbReference type="GO" id="GO:0043161">
    <property type="term" value="P:proteasome-mediated ubiquitin-dependent protein catabolic process"/>
    <property type="evidence" value="ECO:0007669"/>
    <property type="project" value="TreeGrafter"/>
</dbReference>
<dbReference type="PROSITE" id="PS50135">
    <property type="entry name" value="ZF_ZZ_2"/>
    <property type="match status" value="1"/>
</dbReference>
<evidence type="ECO:0000256" key="2">
    <source>
        <dbReference type="ARBA" id="ARBA00022771"/>
    </source>
</evidence>
<accession>A0A6I9R4K2</accession>
<dbReference type="Gene3D" id="3.30.60.90">
    <property type="match status" value="1"/>
</dbReference>
<dbReference type="SUPFAM" id="SSF57850">
    <property type="entry name" value="RING/U-box"/>
    <property type="match status" value="3"/>
</dbReference>
<dbReference type="InterPro" id="IPR013083">
    <property type="entry name" value="Znf_RING/FYVE/PHD"/>
</dbReference>
<dbReference type="PROSITE" id="PS50089">
    <property type="entry name" value="ZF_RING_2"/>
    <property type="match status" value="2"/>
</dbReference>
<dbReference type="InterPro" id="IPR001841">
    <property type="entry name" value="Znf_RING"/>
</dbReference>
<dbReference type="GeneID" id="105044210"/>
<dbReference type="AlphaFoldDB" id="A0A6I9R4K2"/>
<evidence type="ECO:0000313" key="8">
    <source>
        <dbReference type="Proteomes" id="UP000504607"/>
    </source>
</evidence>
<evidence type="ECO:0000256" key="3">
    <source>
        <dbReference type="ARBA" id="ARBA00022833"/>
    </source>
</evidence>
<gene>
    <name evidence="9" type="primary">LOC105044210</name>
</gene>
<dbReference type="CDD" id="cd02338">
    <property type="entry name" value="ZZ_PCMF_like"/>
    <property type="match status" value="1"/>
</dbReference>
<keyword evidence="2 4" id="KW-0863">Zinc-finger</keyword>
<dbReference type="OrthoDB" id="6270329at2759"/>
<dbReference type="Pfam" id="PF13923">
    <property type="entry name" value="zf-C3HC4_2"/>
    <property type="match status" value="1"/>
</dbReference>
<reference evidence="9" key="1">
    <citation type="submission" date="2025-08" db="UniProtKB">
        <authorList>
            <consortium name="RefSeq"/>
        </authorList>
    </citation>
    <scope>IDENTIFICATION</scope>
</reference>